<sequence length="156" mass="16225">MTRTAFKIALLVVLTTGLSVGTSGFSTVEAARSVNVNGVDNENAYVGVVACEKSNGNGNGASPVRVWVTNRYTDTVTVEEISNEAVDRTDGSLDTATVSAGERERFETVFDVPIDTVIVRVTADGFDATVTRHVAAKSACPYATATNATTGEAGGE</sequence>
<name>A0A1M5UFT3_9EURY</name>
<proteinExistence type="predicted"/>
<gene>
    <name evidence="1" type="ORF">SAMN05443636_3020</name>
</gene>
<protein>
    <submittedName>
        <fullName evidence="1">Uncharacterized protein</fullName>
    </submittedName>
</protein>
<dbReference type="OrthoDB" id="313545at2157"/>
<organism evidence="1 2">
    <name type="scientific">Halobaculum gomorrense</name>
    <dbReference type="NCBI Taxonomy" id="43928"/>
    <lineage>
        <taxon>Archaea</taxon>
        <taxon>Methanobacteriati</taxon>
        <taxon>Methanobacteriota</taxon>
        <taxon>Stenosarchaea group</taxon>
        <taxon>Halobacteria</taxon>
        <taxon>Halobacteriales</taxon>
        <taxon>Haloferacaceae</taxon>
        <taxon>Halobaculum</taxon>
    </lineage>
</organism>
<dbReference type="Proteomes" id="UP000184357">
    <property type="component" value="Unassembled WGS sequence"/>
</dbReference>
<dbReference type="RefSeq" id="WP_073311079.1">
    <property type="nucleotide sequence ID" value="NZ_FQWV01000010.1"/>
</dbReference>
<dbReference type="EMBL" id="FQWV01000010">
    <property type="protein sequence ID" value="SHH61780.1"/>
    <property type="molecule type" value="Genomic_DNA"/>
</dbReference>
<reference evidence="1 2" key="1">
    <citation type="submission" date="2016-11" db="EMBL/GenBank/DDBJ databases">
        <authorList>
            <person name="Jaros S."/>
            <person name="Januszkiewicz K."/>
            <person name="Wedrychowicz H."/>
        </authorList>
    </citation>
    <scope>NUCLEOTIDE SEQUENCE [LARGE SCALE GENOMIC DNA]</scope>
    <source>
        <strain evidence="1 2">DSM 9297</strain>
    </source>
</reference>
<dbReference type="STRING" id="43928.SAMN05443636_3020"/>
<keyword evidence="2" id="KW-1185">Reference proteome</keyword>
<dbReference type="AlphaFoldDB" id="A0A1M5UFT3"/>
<evidence type="ECO:0000313" key="2">
    <source>
        <dbReference type="Proteomes" id="UP000184357"/>
    </source>
</evidence>
<evidence type="ECO:0000313" key="1">
    <source>
        <dbReference type="EMBL" id="SHH61780.1"/>
    </source>
</evidence>
<accession>A0A1M5UFT3</accession>